<keyword evidence="3" id="KW-0762">Sugar transport</keyword>
<dbReference type="CDD" id="cd00211">
    <property type="entry name" value="PTS_IIA_fru"/>
    <property type="match status" value="1"/>
</dbReference>
<proteinExistence type="predicted"/>
<feature type="domain" description="PTS EIIA type-2" evidence="1">
    <location>
        <begin position="3"/>
        <end position="157"/>
    </location>
</feature>
<dbReference type="EMBL" id="JAKHPW010000004">
    <property type="protein sequence ID" value="MCZ3622216.1"/>
    <property type="molecule type" value="Genomic_DNA"/>
</dbReference>
<dbReference type="InterPro" id="IPR002178">
    <property type="entry name" value="PTS_EIIA_type-2_dom"/>
</dbReference>
<dbReference type="PROSITE" id="PS51094">
    <property type="entry name" value="PTS_EIIA_TYPE_2"/>
    <property type="match status" value="1"/>
</dbReference>
<dbReference type="Proteomes" id="UP001211420">
    <property type="component" value="Unassembled WGS sequence"/>
</dbReference>
<dbReference type="AlphaFoldDB" id="A0AAW5WYS1"/>
<reference evidence="2 4" key="2">
    <citation type="submission" date="2022-01" db="EMBL/GenBank/DDBJ databases">
        <title>VMRC isolate genome collection.</title>
        <authorList>
            <person name="France M."/>
            <person name="Rutt L."/>
            <person name="Humphrys M."/>
            <person name="Ravel J."/>
        </authorList>
    </citation>
    <scope>NUCLEOTIDE SEQUENCE [LARGE SCALE GENOMIC DNA]</scope>
    <source>
        <strain evidence="2 4">C0172B4</strain>
    </source>
</reference>
<organism evidence="3 5">
    <name type="scientific">Lactobacillus mulieris</name>
    <dbReference type="NCBI Taxonomy" id="2508708"/>
    <lineage>
        <taxon>Bacteria</taxon>
        <taxon>Bacillati</taxon>
        <taxon>Bacillota</taxon>
        <taxon>Bacilli</taxon>
        <taxon>Lactobacillales</taxon>
        <taxon>Lactobacillaceae</taxon>
        <taxon>Lactobacillus</taxon>
    </lineage>
</organism>
<evidence type="ECO:0000259" key="1">
    <source>
        <dbReference type="PROSITE" id="PS51094"/>
    </source>
</evidence>
<dbReference type="RefSeq" id="WP_269254793.1">
    <property type="nucleotide sequence ID" value="NZ_JAKHEY010000005.1"/>
</dbReference>
<dbReference type="Gene3D" id="3.40.930.10">
    <property type="entry name" value="Mannitol-specific EII, Chain A"/>
    <property type="match status" value="1"/>
</dbReference>
<evidence type="ECO:0000313" key="5">
    <source>
        <dbReference type="Proteomes" id="UP001211566"/>
    </source>
</evidence>
<name>A0AAW5WYS1_9LACO</name>
<keyword evidence="3" id="KW-0813">Transport</keyword>
<dbReference type="SUPFAM" id="SSF55804">
    <property type="entry name" value="Phoshotransferase/anion transport protein"/>
    <property type="match status" value="1"/>
</dbReference>
<dbReference type="InterPro" id="IPR016152">
    <property type="entry name" value="PTrfase/Anion_transptr"/>
</dbReference>
<evidence type="ECO:0000313" key="3">
    <source>
        <dbReference type="EMBL" id="MCZ9678451.1"/>
    </source>
</evidence>
<dbReference type="PANTHER" id="PTHR47738:SF3">
    <property type="entry name" value="PHOSPHOTRANSFERASE SYSTEM MANNITOL_FRUCTOSE-SPECIFIC IIA DOMAIN CONTAINING PROTEIN"/>
    <property type="match status" value="1"/>
</dbReference>
<accession>A0AAW5WYS1</accession>
<gene>
    <name evidence="2" type="ORF">L2772_04950</name>
    <name evidence="3" type="ORF">L2Z99_05065</name>
</gene>
<dbReference type="PANTHER" id="PTHR47738">
    <property type="entry name" value="PTS SYSTEM FRUCTOSE-LIKE EIIA COMPONENT-RELATED"/>
    <property type="match status" value="1"/>
</dbReference>
<evidence type="ECO:0000313" key="4">
    <source>
        <dbReference type="Proteomes" id="UP001211420"/>
    </source>
</evidence>
<keyword evidence="4" id="KW-1185">Reference proteome</keyword>
<reference evidence="3" key="1">
    <citation type="submission" date="2022-01" db="EMBL/GenBank/DDBJ databases">
        <title>STING isolate genome collection.</title>
        <authorList>
            <person name="France M."/>
            <person name="Rutt L."/>
            <person name="Humphrys M."/>
            <person name="Ravel J."/>
        </authorList>
    </citation>
    <scope>NUCLEOTIDE SEQUENCE</scope>
    <source>
        <strain evidence="3">C0081E5</strain>
    </source>
</reference>
<protein>
    <submittedName>
        <fullName evidence="3">PTS sugar transporter subunit IIA</fullName>
    </submittedName>
</protein>
<dbReference type="EMBL" id="JAKHEY010000005">
    <property type="protein sequence ID" value="MCZ9678451.1"/>
    <property type="molecule type" value="Genomic_DNA"/>
</dbReference>
<comment type="caution">
    <text evidence="3">The sequence shown here is derived from an EMBL/GenBank/DDBJ whole genome shotgun (WGS) entry which is preliminary data.</text>
</comment>
<evidence type="ECO:0000313" key="2">
    <source>
        <dbReference type="EMBL" id="MCZ3622216.1"/>
    </source>
</evidence>
<sequence>MSQNLFAPNAVFFTEKQARNEIFEEVYQKLLKLNYVKGNFLDNVIQRENTYPTGIDTSPISGELANVAIPHTEGEFVNTRLIVPIALKYPVKFNNMIDPSQELEVKFLFMILNNDPEGQANILAQIMDFLASTSVLQLNKLFNLTDTNKIYEFLSENFKQKVEAI</sequence>
<dbReference type="Proteomes" id="UP001211566">
    <property type="component" value="Unassembled WGS sequence"/>
</dbReference>
<dbReference type="Pfam" id="PF00359">
    <property type="entry name" value="PTS_EIIA_2"/>
    <property type="match status" value="1"/>
</dbReference>
<dbReference type="InterPro" id="IPR051541">
    <property type="entry name" value="PTS_SugarTrans_NitroReg"/>
</dbReference>